<name>M8A4I4_TRIUA</name>
<sequence>MYTGIYIGIYTGNSEVLYFHVNLHCKYSCEERRWRAVGIVVEFPPMFFLLVPRQVRSVEWFVGGVWPFSCVASWALKCQIDSPFSYDNTNRSCSVKAIKLGNKKDFLSDFHEVPTAFFRGTYTVGSFTTDCLLKWYDAKDKVLSSLRLMSTWRHPNVVVLQNIYKVHPDYRLIISTSSFDGTLNGWLKHGEKNKIEENRILNMDGKFTPVFSRITLDLLDILDKMIRRKMCPKDLTVDNLYLKTVNGQPQLKVFLDDVEDLRGKAQTYMEKLYVKLCAEIKKIMTADVLIQMHTGTRAYCDFIEKHGPDCIGKNLAKVAKFYPIEWNDEDKSKYLIDIFSSTRDCSAALNACGIRWPRNESEDDMCQELKTLKEMMERANIDNNKRKAALKLQGAEGRAAANKIREYIWNCDIDYPNDLVRLVRNLWKHFSTYPHYIKTHLGGSQSAVLRKFEQWCPDAWTLIYNTVGQPFEDLRGKAQTYMEKLYVKLCAEIKKIMTADVLIQMHTGTRAYCDFIEKHGPDCIGKNLAKVAKFYPIEWNDEDKSKYLIDIFSSTRDCSAALNACGIRWPRNESEDDMCQELKTLKEMMERANIDNNKRKAALKLQGAEGRAAANKIREYIWNCDIDYPNDLVRLVRNLWKHFSTYPHYIKTHHGGSQSAGAVVP</sequence>
<accession>M8A4I4</accession>
<organism evidence="1">
    <name type="scientific">Triticum urartu</name>
    <name type="common">Red wild einkorn</name>
    <name type="synonym">Crithodium urartu</name>
    <dbReference type="NCBI Taxonomy" id="4572"/>
    <lineage>
        <taxon>Eukaryota</taxon>
        <taxon>Viridiplantae</taxon>
        <taxon>Streptophyta</taxon>
        <taxon>Embryophyta</taxon>
        <taxon>Tracheophyta</taxon>
        <taxon>Spermatophyta</taxon>
        <taxon>Magnoliopsida</taxon>
        <taxon>Liliopsida</taxon>
        <taxon>Poales</taxon>
        <taxon>Poaceae</taxon>
        <taxon>BOP clade</taxon>
        <taxon>Pooideae</taxon>
        <taxon>Triticodae</taxon>
        <taxon>Triticeae</taxon>
        <taxon>Triticinae</taxon>
        <taxon>Triticum</taxon>
    </lineage>
</organism>
<dbReference type="Gene3D" id="1.20.1440.180">
    <property type="entry name" value="KEN domain"/>
    <property type="match status" value="1"/>
</dbReference>
<dbReference type="InterPro" id="IPR038357">
    <property type="entry name" value="KEN_sf"/>
</dbReference>
<protein>
    <submittedName>
        <fullName evidence="1">Uncharacterized protein</fullName>
    </submittedName>
</protein>
<evidence type="ECO:0000313" key="1">
    <source>
        <dbReference type="EMBL" id="EMS59545.1"/>
    </source>
</evidence>
<gene>
    <name evidence="1" type="ORF">TRIUR3_24825</name>
</gene>
<dbReference type="AlphaFoldDB" id="M8A4I4"/>
<proteinExistence type="predicted"/>
<dbReference type="EMBL" id="KD119897">
    <property type="protein sequence ID" value="EMS59545.1"/>
    <property type="molecule type" value="Genomic_DNA"/>
</dbReference>
<reference evidence="1" key="1">
    <citation type="journal article" date="2013" name="Nature">
        <title>Draft genome of the wheat A-genome progenitor Triticum urartu.</title>
        <authorList>
            <person name="Ling H.Q."/>
            <person name="Zhao S."/>
            <person name="Liu D."/>
            <person name="Wang J."/>
            <person name="Sun H."/>
            <person name="Zhang C."/>
            <person name="Fan H."/>
            <person name="Li D."/>
            <person name="Dong L."/>
            <person name="Tao Y."/>
            <person name="Gao C."/>
            <person name="Wu H."/>
            <person name="Li Y."/>
            <person name="Cui Y."/>
            <person name="Guo X."/>
            <person name="Zheng S."/>
            <person name="Wang B."/>
            <person name="Yu K."/>
            <person name="Liang Q."/>
            <person name="Yang W."/>
            <person name="Lou X."/>
            <person name="Chen J."/>
            <person name="Feng M."/>
            <person name="Jian J."/>
            <person name="Zhang X."/>
            <person name="Luo G."/>
            <person name="Jiang Y."/>
            <person name="Liu J."/>
            <person name="Wang Z."/>
            <person name="Sha Y."/>
            <person name="Zhang B."/>
            <person name="Wu H."/>
            <person name="Tang D."/>
            <person name="Shen Q."/>
            <person name="Xue P."/>
            <person name="Zou S."/>
            <person name="Wang X."/>
            <person name="Liu X."/>
            <person name="Wang F."/>
            <person name="Yang Y."/>
            <person name="An X."/>
            <person name="Dong Z."/>
            <person name="Zhang K."/>
            <person name="Zhang X."/>
            <person name="Luo M.C."/>
            <person name="Dvorak J."/>
            <person name="Tong Y."/>
            <person name="Wang J."/>
            <person name="Yang H."/>
            <person name="Li Z."/>
            <person name="Wang D."/>
            <person name="Zhang A."/>
            <person name="Wang J."/>
        </authorList>
    </citation>
    <scope>NUCLEOTIDE SEQUENCE</scope>
</reference>